<evidence type="ECO:0000313" key="3">
    <source>
        <dbReference type="Proteomes" id="UP001521184"/>
    </source>
</evidence>
<name>A0ABR3U2B8_9PEZI</name>
<evidence type="ECO:0000313" key="2">
    <source>
        <dbReference type="EMBL" id="KAL1649142.1"/>
    </source>
</evidence>
<gene>
    <name evidence="2" type="ORF">SLS58_001714</name>
</gene>
<feature type="region of interest" description="Disordered" evidence="1">
    <location>
        <begin position="27"/>
        <end position="48"/>
    </location>
</feature>
<dbReference type="Proteomes" id="UP001521184">
    <property type="component" value="Unassembled WGS sequence"/>
</dbReference>
<proteinExistence type="predicted"/>
<evidence type="ECO:0000256" key="1">
    <source>
        <dbReference type="SAM" id="MobiDB-lite"/>
    </source>
</evidence>
<sequence length="262" mass="30606">MQASFSRIKRIKMDTLEYLRPTKEIEEEEREQAARHSSIGTWSAPPRCQRARRQEGPVDQLTACAHALVRYRCYQDYGDHLFENRDAAADEQEDMAEIRDLVESDWAFSFVDISERLMAEERMARESMRAPGGRETPVTTPWLDDVERAVLALRSSAMTADQLVWEIHEYARRENYYRVSIDDFVLWNDADLLGRKILRDLNRLDSMGAAGSSLQMMKLALCDIRDRYFHFCKIQPNGFPCFIPRYSEWPVVDKGKGMAYDW</sequence>
<reference evidence="2 3" key="1">
    <citation type="journal article" date="2023" name="Plant Dis.">
        <title>First Report of Diplodia intermedia Causing Canker and Dieback Diseases on Apple Trees in Canada.</title>
        <authorList>
            <person name="Ellouze W."/>
            <person name="Ilyukhin E."/>
            <person name="Sulman M."/>
            <person name="Ali S."/>
        </authorList>
    </citation>
    <scope>NUCLEOTIDE SEQUENCE [LARGE SCALE GENOMIC DNA]</scope>
    <source>
        <strain evidence="2 3">M45-28</strain>
    </source>
</reference>
<keyword evidence="3" id="KW-1185">Reference proteome</keyword>
<protein>
    <submittedName>
        <fullName evidence="2">Uncharacterized protein</fullName>
    </submittedName>
</protein>
<dbReference type="EMBL" id="JAKEKT020000007">
    <property type="protein sequence ID" value="KAL1649142.1"/>
    <property type="molecule type" value="Genomic_DNA"/>
</dbReference>
<comment type="caution">
    <text evidence="2">The sequence shown here is derived from an EMBL/GenBank/DDBJ whole genome shotgun (WGS) entry which is preliminary data.</text>
</comment>
<accession>A0ABR3U2B8</accession>
<organism evidence="2 3">
    <name type="scientific">Diplodia intermedia</name>
    <dbReference type="NCBI Taxonomy" id="856260"/>
    <lineage>
        <taxon>Eukaryota</taxon>
        <taxon>Fungi</taxon>
        <taxon>Dikarya</taxon>
        <taxon>Ascomycota</taxon>
        <taxon>Pezizomycotina</taxon>
        <taxon>Dothideomycetes</taxon>
        <taxon>Dothideomycetes incertae sedis</taxon>
        <taxon>Botryosphaeriales</taxon>
        <taxon>Botryosphaeriaceae</taxon>
        <taxon>Diplodia</taxon>
    </lineage>
</organism>